<dbReference type="AlphaFoldDB" id="A0A382NV46"/>
<evidence type="ECO:0000313" key="1">
    <source>
        <dbReference type="EMBL" id="SVC64348.1"/>
    </source>
</evidence>
<dbReference type="EMBL" id="UINC01102599">
    <property type="protein sequence ID" value="SVC64348.1"/>
    <property type="molecule type" value="Genomic_DNA"/>
</dbReference>
<name>A0A382NV46_9ZZZZ</name>
<proteinExistence type="predicted"/>
<accession>A0A382NV46</accession>
<protein>
    <submittedName>
        <fullName evidence="1">Uncharacterized protein</fullName>
    </submittedName>
</protein>
<sequence>VDEVGPRAVLTPLHGKVWVGLIWGLSSGADYCNILIRPNGQFALAVMDQGEYRRILDWREASSLEKKSNWNTVRIERRATGLQFLGQRFKNMSSYSTRFWINGKVGFRINGGSKAEFDYLTVTRP</sequence>
<gene>
    <name evidence="1" type="ORF">METZ01_LOCUS317202</name>
</gene>
<organism evidence="1">
    <name type="scientific">marine metagenome</name>
    <dbReference type="NCBI Taxonomy" id="408172"/>
    <lineage>
        <taxon>unclassified sequences</taxon>
        <taxon>metagenomes</taxon>
        <taxon>ecological metagenomes</taxon>
    </lineage>
</organism>
<feature type="non-terminal residue" evidence="1">
    <location>
        <position position="1"/>
    </location>
</feature>
<reference evidence="1" key="1">
    <citation type="submission" date="2018-05" db="EMBL/GenBank/DDBJ databases">
        <authorList>
            <person name="Lanie J.A."/>
            <person name="Ng W.-L."/>
            <person name="Kazmierczak K.M."/>
            <person name="Andrzejewski T.M."/>
            <person name="Davidsen T.M."/>
            <person name="Wayne K.J."/>
            <person name="Tettelin H."/>
            <person name="Glass J.I."/>
            <person name="Rusch D."/>
            <person name="Podicherti R."/>
            <person name="Tsui H.-C.T."/>
            <person name="Winkler M.E."/>
        </authorList>
    </citation>
    <scope>NUCLEOTIDE SEQUENCE</scope>
</reference>